<evidence type="ECO:0000313" key="18">
    <source>
        <dbReference type="Proteomes" id="UP000516160"/>
    </source>
</evidence>
<dbReference type="SUPFAM" id="SSF47384">
    <property type="entry name" value="Homodimeric domain of signal transducing histidine kinase"/>
    <property type="match status" value="1"/>
</dbReference>
<dbReference type="SUPFAM" id="SSF103190">
    <property type="entry name" value="Sensory domain-like"/>
    <property type="match status" value="1"/>
</dbReference>
<dbReference type="Gene3D" id="1.10.287.130">
    <property type="match status" value="1"/>
</dbReference>
<dbReference type="InterPro" id="IPR003594">
    <property type="entry name" value="HATPase_dom"/>
</dbReference>
<dbReference type="PANTHER" id="PTHR45528:SF1">
    <property type="entry name" value="SENSOR HISTIDINE KINASE CPXA"/>
    <property type="match status" value="1"/>
</dbReference>
<evidence type="ECO:0000256" key="10">
    <source>
        <dbReference type="ARBA" id="ARBA00022840"/>
    </source>
</evidence>
<evidence type="ECO:0000256" key="6">
    <source>
        <dbReference type="ARBA" id="ARBA00022679"/>
    </source>
</evidence>
<keyword evidence="18" id="KW-1185">Reference proteome</keyword>
<dbReference type="PRINTS" id="PR00344">
    <property type="entry name" value="BCTRLSENSOR"/>
</dbReference>
<dbReference type="EMBL" id="CP058559">
    <property type="protein sequence ID" value="QNO13719.1"/>
    <property type="molecule type" value="Genomic_DNA"/>
</dbReference>
<dbReference type="RefSeq" id="WP_213167385.1">
    <property type="nucleotide sequence ID" value="NZ_CP058559.1"/>
</dbReference>
<evidence type="ECO:0000256" key="8">
    <source>
        <dbReference type="ARBA" id="ARBA00022741"/>
    </source>
</evidence>
<organism evidence="17 18">
    <name type="scientific">Alkalicella caledoniensis</name>
    <dbReference type="NCBI Taxonomy" id="2731377"/>
    <lineage>
        <taxon>Bacteria</taxon>
        <taxon>Bacillati</taxon>
        <taxon>Bacillota</taxon>
        <taxon>Clostridia</taxon>
        <taxon>Eubacteriales</taxon>
        <taxon>Proteinivoracaceae</taxon>
        <taxon>Alkalicella</taxon>
    </lineage>
</organism>
<dbReference type="SMART" id="SM00304">
    <property type="entry name" value="HAMP"/>
    <property type="match status" value="1"/>
</dbReference>
<dbReference type="EC" id="2.7.13.3" evidence="3"/>
<dbReference type="Gene3D" id="1.10.8.500">
    <property type="entry name" value="HAMP domain in histidine kinase"/>
    <property type="match status" value="1"/>
</dbReference>
<feature type="transmembrane region" description="Helical" evidence="14">
    <location>
        <begin position="167"/>
        <end position="191"/>
    </location>
</feature>
<dbReference type="InterPro" id="IPR004358">
    <property type="entry name" value="Sig_transdc_His_kin-like_C"/>
</dbReference>
<dbReference type="SUPFAM" id="SSF55874">
    <property type="entry name" value="ATPase domain of HSP90 chaperone/DNA topoisomerase II/histidine kinase"/>
    <property type="match status" value="1"/>
</dbReference>
<dbReference type="PROSITE" id="PS50885">
    <property type="entry name" value="HAMP"/>
    <property type="match status" value="1"/>
</dbReference>
<keyword evidence="4" id="KW-1003">Cell membrane</keyword>
<keyword evidence="9" id="KW-0418">Kinase</keyword>
<keyword evidence="8" id="KW-0547">Nucleotide-binding</keyword>
<dbReference type="Gene3D" id="3.30.450.20">
    <property type="entry name" value="PAS domain"/>
    <property type="match status" value="1"/>
</dbReference>
<keyword evidence="13 14" id="KW-0472">Membrane</keyword>
<dbReference type="AlphaFoldDB" id="A0A7G9W4V7"/>
<dbReference type="GO" id="GO:0000155">
    <property type="term" value="F:phosphorelay sensor kinase activity"/>
    <property type="evidence" value="ECO:0007669"/>
    <property type="project" value="InterPro"/>
</dbReference>
<dbReference type="InterPro" id="IPR003660">
    <property type="entry name" value="HAMP_dom"/>
</dbReference>
<protein>
    <recommendedName>
        <fullName evidence="3">histidine kinase</fullName>
        <ecNumber evidence="3">2.7.13.3</ecNumber>
    </recommendedName>
</protein>
<dbReference type="PROSITE" id="PS50109">
    <property type="entry name" value="HIS_KIN"/>
    <property type="match status" value="1"/>
</dbReference>
<keyword evidence="5" id="KW-0597">Phosphoprotein</keyword>
<accession>A0A7G9W4V7</accession>
<gene>
    <name evidence="17" type="ORF">HYG86_02570</name>
</gene>
<keyword evidence="6" id="KW-0808">Transferase</keyword>
<evidence type="ECO:0000256" key="1">
    <source>
        <dbReference type="ARBA" id="ARBA00000085"/>
    </source>
</evidence>
<evidence type="ECO:0000256" key="12">
    <source>
        <dbReference type="ARBA" id="ARBA00023012"/>
    </source>
</evidence>
<evidence type="ECO:0000256" key="5">
    <source>
        <dbReference type="ARBA" id="ARBA00022553"/>
    </source>
</evidence>
<dbReference type="Pfam" id="PF00512">
    <property type="entry name" value="HisKA"/>
    <property type="match status" value="1"/>
</dbReference>
<keyword evidence="11 14" id="KW-1133">Transmembrane helix</keyword>
<proteinExistence type="predicted"/>
<evidence type="ECO:0000259" key="15">
    <source>
        <dbReference type="PROSITE" id="PS50109"/>
    </source>
</evidence>
<keyword evidence="12" id="KW-0902">Two-component regulatory system</keyword>
<dbReference type="Proteomes" id="UP000516160">
    <property type="component" value="Chromosome"/>
</dbReference>
<dbReference type="InterPro" id="IPR050398">
    <property type="entry name" value="HssS/ArlS-like"/>
</dbReference>
<dbReference type="CDD" id="cd06225">
    <property type="entry name" value="HAMP"/>
    <property type="match status" value="1"/>
</dbReference>
<evidence type="ECO:0000256" key="7">
    <source>
        <dbReference type="ARBA" id="ARBA00022692"/>
    </source>
</evidence>
<evidence type="ECO:0000256" key="2">
    <source>
        <dbReference type="ARBA" id="ARBA00004651"/>
    </source>
</evidence>
<reference evidence="17 18" key="1">
    <citation type="submission" date="2020-07" db="EMBL/GenBank/DDBJ databases">
        <title>Alkalicella. sp. LB2 genome.</title>
        <authorList>
            <person name="Postec A."/>
            <person name="Quemeneur M."/>
        </authorList>
    </citation>
    <scope>NUCLEOTIDE SEQUENCE [LARGE SCALE GENOMIC DNA]</scope>
    <source>
        <strain evidence="17 18">LB2</strain>
    </source>
</reference>
<evidence type="ECO:0000259" key="16">
    <source>
        <dbReference type="PROSITE" id="PS50885"/>
    </source>
</evidence>
<dbReference type="SMART" id="SM00387">
    <property type="entry name" value="HATPase_c"/>
    <property type="match status" value="1"/>
</dbReference>
<name>A0A7G9W4V7_ALKCA</name>
<feature type="domain" description="HAMP" evidence="16">
    <location>
        <begin position="188"/>
        <end position="240"/>
    </location>
</feature>
<feature type="domain" description="Histidine kinase" evidence="15">
    <location>
        <begin position="248"/>
        <end position="464"/>
    </location>
</feature>
<dbReference type="GO" id="GO:0005524">
    <property type="term" value="F:ATP binding"/>
    <property type="evidence" value="ECO:0007669"/>
    <property type="project" value="UniProtKB-KW"/>
</dbReference>
<dbReference type="InterPro" id="IPR029151">
    <property type="entry name" value="Sensor-like_sf"/>
</dbReference>
<dbReference type="FunFam" id="3.30.565.10:FF:000006">
    <property type="entry name" value="Sensor histidine kinase WalK"/>
    <property type="match status" value="1"/>
</dbReference>
<comment type="catalytic activity">
    <reaction evidence="1">
        <text>ATP + protein L-histidine = ADP + protein N-phospho-L-histidine.</text>
        <dbReference type="EC" id="2.7.13.3"/>
    </reaction>
</comment>
<sequence length="465" mass="52217">MYVSIKWKITLIFVLILLTTMTITNLFVSSSMSEYYINQRRVSQLTTANIIATTIANNVDNSAYNVREMLGYYIPRMDSRIIYTDATGKVLVDSVQESTMEGTVLSHFEVSQALQGINEHGIHNLPQSGWVMYVAVPIIQEGDVVGTVFTSSPISDVKQAVGYIRTLMLSISVISGVIVIILSFLLANSLVKPIDKLTKISKRMSKGELNSRVEIKSNDEIGALGESFNSMAEQLEKIETNRLRFLGDISHDLKTPLATIKVLTEALEGETNIDVYHEFHGDIISEVDRMTSMVNNILQLNKISNINVPLKKSDFIFAEVVSHSLMSICKIAENKNIKVSFEDFSHREHFYADREKIKAMTLNIMENAVKYTQEGGLVNISLRKEESYYILEIEDNGKGIPQEDIGYIFDRFYRVDKTRHRETGGSGIGLSIVKTVVDLHKGRIEVESEEGVGTKFTVSLPKLSY</sequence>
<dbReference type="KEGG" id="acae:HYG86_02570"/>
<dbReference type="Gene3D" id="3.30.565.10">
    <property type="entry name" value="Histidine kinase-like ATPase, C-terminal domain"/>
    <property type="match status" value="1"/>
</dbReference>
<dbReference type="CDD" id="cd00075">
    <property type="entry name" value="HATPase"/>
    <property type="match status" value="1"/>
</dbReference>
<evidence type="ECO:0000256" key="3">
    <source>
        <dbReference type="ARBA" id="ARBA00012438"/>
    </source>
</evidence>
<dbReference type="InterPro" id="IPR036890">
    <property type="entry name" value="HATPase_C_sf"/>
</dbReference>
<evidence type="ECO:0000256" key="4">
    <source>
        <dbReference type="ARBA" id="ARBA00022475"/>
    </source>
</evidence>
<evidence type="ECO:0000256" key="11">
    <source>
        <dbReference type="ARBA" id="ARBA00022989"/>
    </source>
</evidence>
<keyword evidence="7 14" id="KW-0812">Transmembrane</keyword>
<dbReference type="InterPro" id="IPR005467">
    <property type="entry name" value="His_kinase_dom"/>
</dbReference>
<keyword evidence="10" id="KW-0067">ATP-binding</keyword>
<evidence type="ECO:0000313" key="17">
    <source>
        <dbReference type="EMBL" id="QNO13719.1"/>
    </source>
</evidence>
<evidence type="ECO:0000256" key="13">
    <source>
        <dbReference type="ARBA" id="ARBA00023136"/>
    </source>
</evidence>
<dbReference type="Pfam" id="PF02518">
    <property type="entry name" value="HATPase_c"/>
    <property type="match status" value="1"/>
</dbReference>
<dbReference type="PANTHER" id="PTHR45528">
    <property type="entry name" value="SENSOR HISTIDINE KINASE CPXA"/>
    <property type="match status" value="1"/>
</dbReference>
<dbReference type="SUPFAM" id="SSF158472">
    <property type="entry name" value="HAMP domain-like"/>
    <property type="match status" value="1"/>
</dbReference>
<evidence type="ECO:0000256" key="9">
    <source>
        <dbReference type="ARBA" id="ARBA00022777"/>
    </source>
</evidence>
<evidence type="ECO:0000256" key="14">
    <source>
        <dbReference type="SAM" id="Phobius"/>
    </source>
</evidence>
<dbReference type="InterPro" id="IPR036097">
    <property type="entry name" value="HisK_dim/P_sf"/>
</dbReference>
<dbReference type="Pfam" id="PF00672">
    <property type="entry name" value="HAMP"/>
    <property type="match status" value="1"/>
</dbReference>
<dbReference type="SMART" id="SM00388">
    <property type="entry name" value="HisKA"/>
    <property type="match status" value="1"/>
</dbReference>
<dbReference type="InterPro" id="IPR003661">
    <property type="entry name" value="HisK_dim/P_dom"/>
</dbReference>
<dbReference type="CDD" id="cd00082">
    <property type="entry name" value="HisKA"/>
    <property type="match status" value="1"/>
</dbReference>
<comment type="subcellular location">
    <subcellularLocation>
        <location evidence="2">Cell membrane</location>
        <topology evidence="2">Multi-pass membrane protein</topology>
    </subcellularLocation>
</comment>
<dbReference type="GO" id="GO:0005886">
    <property type="term" value="C:plasma membrane"/>
    <property type="evidence" value="ECO:0007669"/>
    <property type="project" value="UniProtKB-SubCell"/>
</dbReference>